<keyword evidence="1 7" id="KW-0723">Serine/threonine-protein kinase</keyword>
<evidence type="ECO:0000256" key="4">
    <source>
        <dbReference type="ARBA" id="ARBA00022777"/>
    </source>
</evidence>
<dbReference type="PROSITE" id="PS00108">
    <property type="entry name" value="PROTEIN_KINASE_ST"/>
    <property type="match status" value="1"/>
</dbReference>
<evidence type="ECO:0000256" key="1">
    <source>
        <dbReference type="ARBA" id="ARBA00022527"/>
    </source>
</evidence>
<dbReference type="Gene3D" id="3.30.200.20">
    <property type="entry name" value="Phosphorylase Kinase, domain 1"/>
    <property type="match status" value="1"/>
</dbReference>
<dbReference type="EMBL" id="HACA01006871">
    <property type="protein sequence ID" value="CDW24232.1"/>
    <property type="molecule type" value="Transcribed_RNA"/>
</dbReference>
<dbReference type="SUPFAM" id="SSF56112">
    <property type="entry name" value="Protein kinase-like (PK-like)"/>
    <property type="match status" value="1"/>
</dbReference>
<dbReference type="KEGG" id="lsm:121117885"/>
<evidence type="ECO:0000256" key="6">
    <source>
        <dbReference type="PROSITE-ProRule" id="PRU10141"/>
    </source>
</evidence>
<feature type="domain" description="Protein kinase" evidence="8">
    <location>
        <begin position="23"/>
        <end position="279"/>
    </location>
</feature>
<accession>A0A0K2TF75</accession>
<dbReference type="RefSeq" id="XP_040568338.1">
    <property type="nucleotide sequence ID" value="XM_040712404.2"/>
</dbReference>
<dbReference type="FunFam" id="3.30.200.20:FF:000315">
    <property type="entry name" value="Calcium-dependent protein kinase 3"/>
    <property type="match status" value="1"/>
</dbReference>
<dbReference type="GO" id="GO:0005524">
    <property type="term" value="F:ATP binding"/>
    <property type="evidence" value="ECO:0007669"/>
    <property type="project" value="UniProtKB-UniRule"/>
</dbReference>
<dbReference type="OrthoDB" id="504170at2759"/>
<dbReference type="InterPro" id="IPR000719">
    <property type="entry name" value="Prot_kinase_dom"/>
</dbReference>
<evidence type="ECO:0000256" key="7">
    <source>
        <dbReference type="RuleBase" id="RU000304"/>
    </source>
</evidence>
<comment type="similarity">
    <text evidence="7">Belongs to the protein kinase superfamily.</text>
</comment>
<protein>
    <recommendedName>
        <fullName evidence="8">Protein kinase domain-containing protein</fullName>
    </recommendedName>
</protein>
<evidence type="ECO:0000256" key="3">
    <source>
        <dbReference type="ARBA" id="ARBA00022741"/>
    </source>
</evidence>
<dbReference type="GO" id="GO:0004674">
    <property type="term" value="F:protein serine/threonine kinase activity"/>
    <property type="evidence" value="ECO:0007669"/>
    <property type="project" value="UniProtKB-KW"/>
</dbReference>
<name>A0A0K2TF75_LEPSM</name>
<dbReference type="Pfam" id="PF00069">
    <property type="entry name" value="Pkinase"/>
    <property type="match status" value="1"/>
</dbReference>
<dbReference type="GO" id="GO:0035556">
    <property type="term" value="P:intracellular signal transduction"/>
    <property type="evidence" value="ECO:0007669"/>
    <property type="project" value="TreeGrafter"/>
</dbReference>
<keyword evidence="2" id="KW-0808">Transferase</keyword>
<dbReference type="Gene3D" id="1.10.510.10">
    <property type="entry name" value="Transferase(Phosphotransferase) domain 1"/>
    <property type="match status" value="1"/>
</dbReference>
<evidence type="ECO:0000313" key="9">
    <source>
        <dbReference type="EMBL" id="CDW24232.1"/>
    </source>
</evidence>
<keyword evidence="3 6" id="KW-0547">Nucleotide-binding</keyword>
<dbReference type="InterPro" id="IPR011009">
    <property type="entry name" value="Kinase-like_dom_sf"/>
</dbReference>
<dbReference type="PANTHER" id="PTHR24342:SF20">
    <property type="entry name" value="MYOSIN LIGHT CHAIN KINASE, SMOOTH MUSCLE"/>
    <property type="match status" value="1"/>
</dbReference>
<dbReference type="PROSITE" id="PS00107">
    <property type="entry name" value="PROTEIN_KINASE_ATP"/>
    <property type="match status" value="1"/>
</dbReference>
<dbReference type="PROSITE" id="PS50011">
    <property type="entry name" value="PROTEIN_KINASE_DOM"/>
    <property type="match status" value="1"/>
</dbReference>
<feature type="binding site" evidence="6">
    <location>
        <position position="52"/>
    </location>
    <ligand>
        <name>ATP</name>
        <dbReference type="ChEBI" id="CHEBI:30616"/>
    </ligand>
</feature>
<evidence type="ECO:0000256" key="2">
    <source>
        <dbReference type="ARBA" id="ARBA00022679"/>
    </source>
</evidence>
<proteinExistence type="inferred from homology"/>
<dbReference type="SMART" id="SM00220">
    <property type="entry name" value="S_TKc"/>
    <property type="match status" value="1"/>
</dbReference>
<reference evidence="9" key="1">
    <citation type="submission" date="2014-05" db="EMBL/GenBank/DDBJ databases">
        <authorList>
            <person name="Chronopoulou M."/>
        </authorList>
    </citation>
    <scope>NUCLEOTIDE SEQUENCE</scope>
    <source>
        <tissue evidence="9">Whole organism</tissue>
    </source>
</reference>
<evidence type="ECO:0000256" key="5">
    <source>
        <dbReference type="ARBA" id="ARBA00022840"/>
    </source>
</evidence>
<dbReference type="PANTHER" id="PTHR24342">
    <property type="entry name" value="SERINE/THREONINE-PROTEIN KINASE 17"/>
    <property type="match status" value="1"/>
</dbReference>
<dbReference type="InterPro" id="IPR017441">
    <property type="entry name" value="Protein_kinase_ATP_BS"/>
</dbReference>
<keyword evidence="5 6" id="KW-0067">ATP-binding</keyword>
<dbReference type="GO" id="GO:0005634">
    <property type="term" value="C:nucleus"/>
    <property type="evidence" value="ECO:0007669"/>
    <property type="project" value="TreeGrafter"/>
</dbReference>
<dbReference type="InterPro" id="IPR008271">
    <property type="entry name" value="Ser/Thr_kinase_AS"/>
</dbReference>
<dbReference type="GeneID" id="121117885"/>
<organism evidence="9">
    <name type="scientific">Lepeophtheirus salmonis</name>
    <name type="common">Salmon louse</name>
    <name type="synonym">Caligus salmonis</name>
    <dbReference type="NCBI Taxonomy" id="72036"/>
    <lineage>
        <taxon>Eukaryota</taxon>
        <taxon>Metazoa</taxon>
        <taxon>Ecdysozoa</taxon>
        <taxon>Arthropoda</taxon>
        <taxon>Crustacea</taxon>
        <taxon>Multicrustacea</taxon>
        <taxon>Hexanauplia</taxon>
        <taxon>Copepoda</taxon>
        <taxon>Siphonostomatoida</taxon>
        <taxon>Caligidae</taxon>
        <taxon>Lepeophtheirus</taxon>
    </lineage>
</organism>
<dbReference type="GO" id="GO:0043065">
    <property type="term" value="P:positive regulation of apoptotic process"/>
    <property type="evidence" value="ECO:0007669"/>
    <property type="project" value="TreeGrafter"/>
</dbReference>
<dbReference type="AlphaFoldDB" id="A0A0K2TF75"/>
<sequence>MPQSEDKCLQNQIWPISKYLSDYETLEKIGEGKYGKVYKVLEKKSTLHRAAKHINASKASQKLRILEEIEVLKKLDHPNLIRLIGAYEDCGNFVQVLEYLPGGELFERIVESPKELCEGDISNLVRQICEGCRHLEEHSVVHLDLKPDNIVCTSLNGFNIKIVDFGLARIIDENGKGIRVMEGTPEFASPEVINFEPISLTTDMWSIGAMTFVLLTGLSPFLGDNNQETYNNIVECRYTFDEPEFDLISESAKNFISSLLIIDQKLRLRASHALAHPWLLNSYDFSTSQPPPAEGRRKRLKSMVSRFRWQKAGRIAIACVRFRRGSSTTEEGNSLSVSS</sequence>
<dbReference type="FunFam" id="1.10.510.10:FF:000571">
    <property type="entry name" value="Maternal embryonic leucine zipper kinase"/>
    <property type="match status" value="1"/>
</dbReference>
<keyword evidence="4" id="KW-0418">Kinase</keyword>
<evidence type="ECO:0000259" key="8">
    <source>
        <dbReference type="PROSITE" id="PS50011"/>
    </source>
</evidence>